<evidence type="ECO:0000256" key="2">
    <source>
        <dbReference type="SAM" id="Phobius"/>
    </source>
</evidence>
<evidence type="ECO:0000313" key="3">
    <source>
        <dbReference type="EMBL" id="KAK2956357.1"/>
    </source>
</evidence>
<dbReference type="InterPro" id="IPR011009">
    <property type="entry name" value="Kinase-like_dom_sf"/>
</dbReference>
<feature type="transmembrane region" description="Helical" evidence="2">
    <location>
        <begin position="25"/>
        <end position="46"/>
    </location>
</feature>
<gene>
    <name evidence="3" type="ORF">BLNAU_8724</name>
</gene>
<feature type="compositionally biased region" description="Polar residues" evidence="1">
    <location>
        <begin position="1"/>
        <end position="15"/>
    </location>
</feature>
<protein>
    <recommendedName>
        <fullName evidence="5">Protein kinase domain-containing protein</fullName>
    </recommendedName>
</protein>
<dbReference type="PANTHER" id="PTHR23257">
    <property type="entry name" value="SERINE-THREONINE PROTEIN KINASE"/>
    <property type="match status" value="1"/>
</dbReference>
<reference evidence="3 4" key="1">
    <citation type="journal article" date="2022" name="bioRxiv">
        <title>Genomics of Preaxostyla Flagellates Illuminates Evolutionary Transitions and the Path Towards Mitochondrial Loss.</title>
        <authorList>
            <person name="Novak L.V.F."/>
            <person name="Treitli S.C."/>
            <person name="Pyrih J."/>
            <person name="Halakuc P."/>
            <person name="Pipaliya S.V."/>
            <person name="Vacek V."/>
            <person name="Brzon O."/>
            <person name="Soukal P."/>
            <person name="Eme L."/>
            <person name="Dacks J.B."/>
            <person name="Karnkowska A."/>
            <person name="Elias M."/>
            <person name="Hampl V."/>
        </authorList>
    </citation>
    <scope>NUCLEOTIDE SEQUENCE [LARGE SCALE GENOMIC DNA]</scope>
    <source>
        <strain evidence="3">NAU3</strain>
        <tissue evidence="3">Gut</tissue>
    </source>
</reference>
<proteinExistence type="predicted"/>
<dbReference type="Proteomes" id="UP001281761">
    <property type="component" value="Unassembled WGS sequence"/>
</dbReference>
<organism evidence="3 4">
    <name type="scientific">Blattamonas nauphoetae</name>
    <dbReference type="NCBI Taxonomy" id="2049346"/>
    <lineage>
        <taxon>Eukaryota</taxon>
        <taxon>Metamonada</taxon>
        <taxon>Preaxostyla</taxon>
        <taxon>Oxymonadida</taxon>
        <taxon>Blattamonas</taxon>
    </lineage>
</organism>
<keyword evidence="4" id="KW-1185">Reference proteome</keyword>
<feature type="region of interest" description="Disordered" evidence="1">
    <location>
        <begin position="1"/>
        <end position="22"/>
    </location>
</feature>
<dbReference type="EMBL" id="JARBJD010000057">
    <property type="protein sequence ID" value="KAK2956357.1"/>
    <property type="molecule type" value="Genomic_DNA"/>
</dbReference>
<keyword evidence="2" id="KW-0472">Membrane</keyword>
<dbReference type="SUPFAM" id="SSF56112">
    <property type="entry name" value="Protein kinase-like (PK-like)"/>
    <property type="match status" value="1"/>
</dbReference>
<feature type="region of interest" description="Disordered" evidence="1">
    <location>
        <begin position="173"/>
        <end position="192"/>
    </location>
</feature>
<comment type="caution">
    <text evidence="3">The sequence shown here is derived from an EMBL/GenBank/DDBJ whole genome shotgun (WGS) entry which is preliminary data.</text>
</comment>
<sequence length="306" mass="34007">MPPNRTSVGDSQDSLNFEDEDGDSGVSATIINTYAIIAIVCVHLVAAGTMRPDQDKIVKTEETGLKALAPSIDMLEVIPRGIEREAVKCEEPFETVAVNGMDTLFNRLHKSESRGWERLQWKMTAHSLTKGLAHLWKRNAHCDVLCHLNPHNVVLDVDNTPCLLLTAQPNTQPAEQCQMNQEEEETQKDTEMKQSLGERLLNEKKNEDGQRWEAPEVTRTIESQSKNEIDQAKACVFSLGLVMWEMATQLVPFGEIDGVNAHRQIGSGVTPRMDKLAGSAGGELIKRCLALNPNIHSSLFHDSMKL</sequence>
<dbReference type="InterPro" id="IPR050167">
    <property type="entry name" value="Ser_Thr_protein_kinase"/>
</dbReference>
<evidence type="ECO:0000256" key="1">
    <source>
        <dbReference type="SAM" id="MobiDB-lite"/>
    </source>
</evidence>
<keyword evidence="2" id="KW-0812">Transmembrane</keyword>
<accession>A0ABQ9XXZ0</accession>
<name>A0ABQ9XXZ0_9EUKA</name>
<dbReference type="Gene3D" id="1.10.510.10">
    <property type="entry name" value="Transferase(Phosphotransferase) domain 1"/>
    <property type="match status" value="1"/>
</dbReference>
<keyword evidence="2" id="KW-1133">Transmembrane helix</keyword>
<evidence type="ECO:0008006" key="5">
    <source>
        <dbReference type="Google" id="ProtNLM"/>
    </source>
</evidence>
<evidence type="ECO:0000313" key="4">
    <source>
        <dbReference type="Proteomes" id="UP001281761"/>
    </source>
</evidence>